<dbReference type="Gene3D" id="2.10.109.10">
    <property type="entry name" value="Umud Fragment, subunit A"/>
    <property type="match status" value="1"/>
</dbReference>
<dbReference type="GO" id="GO:0003887">
    <property type="term" value="F:DNA-directed DNA polymerase activity"/>
    <property type="evidence" value="ECO:0007669"/>
    <property type="project" value="UniProtKB-EC"/>
</dbReference>
<evidence type="ECO:0000256" key="2">
    <source>
        <dbReference type="ARBA" id="ARBA00022763"/>
    </source>
</evidence>
<gene>
    <name evidence="9" type="primary">umuD</name>
    <name evidence="9" type="ORF">E8K88_13980</name>
</gene>
<evidence type="ECO:0000313" key="9">
    <source>
        <dbReference type="EMBL" id="THJ31754.1"/>
    </source>
</evidence>
<dbReference type="GO" id="GO:0016787">
    <property type="term" value="F:hydrolase activity"/>
    <property type="evidence" value="ECO:0007669"/>
    <property type="project" value="UniProtKB-KW"/>
</dbReference>
<keyword evidence="3 7" id="KW-0378">Hydrolase</keyword>
<accession>A0A4S5BHB1</accession>
<evidence type="ECO:0000256" key="1">
    <source>
        <dbReference type="ARBA" id="ARBA00007484"/>
    </source>
</evidence>
<evidence type="ECO:0000256" key="3">
    <source>
        <dbReference type="ARBA" id="ARBA00022801"/>
    </source>
</evidence>
<dbReference type="EC" id="2.7.7.7" evidence="9"/>
<dbReference type="GO" id="GO:0006281">
    <property type="term" value="P:DNA repair"/>
    <property type="evidence" value="ECO:0007669"/>
    <property type="project" value="UniProtKB-KW"/>
</dbReference>
<evidence type="ECO:0000259" key="8">
    <source>
        <dbReference type="Pfam" id="PF00717"/>
    </source>
</evidence>
<keyword evidence="9" id="KW-0808">Transferase</keyword>
<reference evidence="9 10" key="1">
    <citation type="submission" date="2019-04" db="EMBL/GenBank/DDBJ databases">
        <title>Lampropedia sp YIM MLB12 draf genome.</title>
        <authorList>
            <person name="Wang Y.-X."/>
        </authorList>
    </citation>
    <scope>NUCLEOTIDE SEQUENCE [LARGE SCALE GENOMIC DNA]</scope>
    <source>
        <strain evidence="9 10">YIM MLB12</strain>
    </source>
</reference>
<dbReference type="InterPro" id="IPR006197">
    <property type="entry name" value="Peptidase_S24_LexA"/>
</dbReference>
<protein>
    <submittedName>
        <fullName evidence="9">Translesion error-prone DNA polymerase V autoproteolytic subunit</fullName>
        <ecNumber evidence="9">2.7.7.7</ecNumber>
    </submittedName>
</protein>
<dbReference type="CDD" id="cd06529">
    <property type="entry name" value="S24_LexA-like"/>
    <property type="match status" value="1"/>
</dbReference>
<keyword evidence="10" id="KW-1185">Reference proteome</keyword>
<sequence>MSMVAPFLTPTALRSDAAMLLPLCSTVRAGFPSPADDFLHKHIDIGAELVRHPHATFLLRVAGRSMEAFGIFDGDLVVVDKAITARHGHIVIAVMDGEFTCKQLYTKAGKTKLLAGNPEFEALGFQEGQTMEVWGVVTSCIKQFPI</sequence>
<name>A0A4S5BHB1_9BURK</name>
<keyword evidence="2" id="KW-0227">DNA damage</keyword>
<keyword evidence="9" id="KW-0548">Nucleotidyltransferase</keyword>
<dbReference type="PRINTS" id="PR00726">
    <property type="entry name" value="LEXASERPTASE"/>
</dbReference>
<dbReference type="AlphaFoldDB" id="A0A4S5BHB1"/>
<proteinExistence type="inferred from homology"/>
<evidence type="ECO:0000256" key="7">
    <source>
        <dbReference type="RuleBase" id="RU003991"/>
    </source>
</evidence>
<organism evidence="9 10">
    <name type="scientific">Lampropedia aestuarii</name>
    <dbReference type="NCBI Taxonomy" id="2562762"/>
    <lineage>
        <taxon>Bacteria</taxon>
        <taxon>Pseudomonadati</taxon>
        <taxon>Pseudomonadota</taxon>
        <taxon>Betaproteobacteria</taxon>
        <taxon>Burkholderiales</taxon>
        <taxon>Comamonadaceae</taxon>
        <taxon>Lampropedia</taxon>
    </lineage>
</organism>
<feature type="domain" description="Peptidase S24/S26A/S26B/S26C" evidence="8">
    <location>
        <begin position="22"/>
        <end position="137"/>
    </location>
</feature>
<comment type="caution">
    <text evidence="9">The sequence shown here is derived from an EMBL/GenBank/DDBJ whole genome shotgun (WGS) entry which is preliminary data.</text>
</comment>
<dbReference type="GO" id="GO:0003677">
    <property type="term" value="F:DNA binding"/>
    <property type="evidence" value="ECO:0007669"/>
    <property type="project" value="InterPro"/>
</dbReference>
<dbReference type="GO" id="GO:0006355">
    <property type="term" value="P:regulation of DNA-templated transcription"/>
    <property type="evidence" value="ECO:0007669"/>
    <property type="project" value="InterPro"/>
</dbReference>
<dbReference type="InterPro" id="IPR036286">
    <property type="entry name" value="LexA/Signal_pep-like_sf"/>
</dbReference>
<dbReference type="SUPFAM" id="SSF51306">
    <property type="entry name" value="LexA/Signal peptidase"/>
    <property type="match status" value="1"/>
</dbReference>
<evidence type="ECO:0000313" key="10">
    <source>
        <dbReference type="Proteomes" id="UP000306236"/>
    </source>
</evidence>
<evidence type="ECO:0000256" key="6">
    <source>
        <dbReference type="ARBA" id="ARBA00023236"/>
    </source>
</evidence>
<keyword evidence="4 7" id="KW-0068">Autocatalytic cleavage</keyword>
<evidence type="ECO:0000256" key="4">
    <source>
        <dbReference type="ARBA" id="ARBA00022813"/>
    </source>
</evidence>
<dbReference type="GO" id="GO:0009432">
    <property type="term" value="P:SOS response"/>
    <property type="evidence" value="ECO:0007669"/>
    <property type="project" value="UniProtKB-KW"/>
</dbReference>
<evidence type="ECO:0000256" key="5">
    <source>
        <dbReference type="ARBA" id="ARBA00023204"/>
    </source>
</evidence>
<dbReference type="PANTHER" id="PTHR33516">
    <property type="entry name" value="LEXA REPRESSOR"/>
    <property type="match status" value="1"/>
</dbReference>
<dbReference type="OrthoDB" id="9802364at2"/>
<keyword evidence="5" id="KW-0234">DNA repair</keyword>
<dbReference type="InterPro" id="IPR015927">
    <property type="entry name" value="Peptidase_S24_S26A/B/C"/>
</dbReference>
<dbReference type="NCBIfam" id="NF007621">
    <property type="entry name" value="PRK10276.1"/>
    <property type="match status" value="1"/>
</dbReference>
<dbReference type="EMBL" id="SSWX01000020">
    <property type="protein sequence ID" value="THJ31754.1"/>
    <property type="molecule type" value="Genomic_DNA"/>
</dbReference>
<dbReference type="Pfam" id="PF00717">
    <property type="entry name" value="Peptidase_S24"/>
    <property type="match status" value="1"/>
</dbReference>
<dbReference type="InterPro" id="IPR039418">
    <property type="entry name" value="LexA-like"/>
</dbReference>
<dbReference type="PANTHER" id="PTHR33516:SF2">
    <property type="entry name" value="LEXA REPRESSOR-RELATED"/>
    <property type="match status" value="1"/>
</dbReference>
<keyword evidence="6" id="KW-0742">SOS response</keyword>
<comment type="similarity">
    <text evidence="1 7">Belongs to the peptidase S24 family.</text>
</comment>
<dbReference type="Proteomes" id="UP000306236">
    <property type="component" value="Unassembled WGS sequence"/>
</dbReference>
<dbReference type="InterPro" id="IPR050077">
    <property type="entry name" value="LexA_repressor"/>
</dbReference>